<comment type="caution">
    <text evidence="1">The sequence shown here is derived from an EMBL/GenBank/DDBJ whole genome shotgun (WGS) entry which is preliminary data.</text>
</comment>
<organism evidence="1 2">
    <name type="scientific">Bradyrhizobium diversitatis</name>
    <dbReference type="NCBI Taxonomy" id="2755406"/>
    <lineage>
        <taxon>Bacteria</taxon>
        <taxon>Pseudomonadati</taxon>
        <taxon>Pseudomonadota</taxon>
        <taxon>Alphaproteobacteria</taxon>
        <taxon>Hyphomicrobiales</taxon>
        <taxon>Nitrobacteraceae</taxon>
        <taxon>Bradyrhizobium</taxon>
    </lineage>
</organism>
<gene>
    <name evidence="1" type="ORF">H1B27_29890</name>
</gene>
<evidence type="ECO:0000313" key="1">
    <source>
        <dbReference type="EMBL" id="MBH5390460.1"/>
    </source>
</evidence>
<evidence type="ECO:0008006" key="3">
    <source>
        <dbReference type="Google" id="ProtNLM"/>
    </source>
</evidence>
<dbReference type="EMBL" id="JACEGD010000032">
    <property type="protein sequence ID" value="MBH5390460.1"/>
    <property type="molecule type" value="Genomic_DNA"/>
</dbReference>
<dbReference type="Proteomes" id="UP001194539">
    <property type="component" value="Unassembled WGS sequence"/>
</dbReference>
<sequence length="281" mass="32732">MTARGLTFIYVEYGDMERLQLELRYSLSTLLYWGRPFPLDVVVYTDKPYRHADLPVRLVDISSKISEFSRDGLYHHRIKPCVLQKEMETSTNYCVMADTDTFFREGFFERLLASLRSGAVAVDRRHGRDPMPQLAGFATSLPNAGPYRYDPKLAVEYNSGLTAVDPERHLPVVQDAIAWIDAVLDHGARQLTIEQIALSECLRAHAIPIATMQPTFGHYYRVAHKRYMQWQLRRWKETDGRLFSPQPGTIPYTRLRVRWFRIFAKISTMLGRNVETQTRWR</sequence>
<reference evidence="1 2" key="1">
    <citation type="submission" date="2020-07" db="EMBL/GenBank/DDBJ databases">
        <title>Bradyrhizobium diversity isolated from nodules of indigenous legumes of Western Australia.</title>
        <authorList>
            <person name="Klepa M.S."/>
        </authorList>
    </citation>
    <scope>NUCLEOTIDE SEQUENCE [LARGE SCALE GENOMIC DNA]</scope>
    <source>
        <strain evidence="1 2">CNPSo 4019</strain>
    </source>
</reference>
<accession>A0ABS0PAX5</accession>
<protein>
    <recommendedName>
        <fullName evidence="3">Glycosyltransferase family 2 protein</fullName>
    </recommendedName>
</protein>
<evidence type="ECO:0000313" key="2">
    <source>
        <dbReference type="Proteomes" id="UP001194539"/>
    </source>
</evidence>
<keyword evidence="2" id="KW-1185">Reference proteome</keyword>
<proteinExistence type="predicted"/>
<dbReference type="RefSeq" id="WP_197968525.1">
    <property type="nucleotide sequence ID" value="NZ_JACEGD010000032.1"/>
</dbReference>
<name>A0ABS0PAX5_9BRAD</name>